<proteinExistence type="predicted"/>
<dbReference type="InterPro" id="IPR055170">
    <property type="entry name" value="GFO_IDH_MocA-like_dom"/>
</dbReference>
<reference evidence="5" key="1">
    <citation type="submission" date="2022-08" db="EMBL/GenBank/DDBJ databases">
        <authorList>
            <person name="Deng Y."/>
            <person name="Han X.-F."/>
            <person name="Zhang Y.-Q."/>
        </authorList>
    </citation>
    <scope>NUCLEOTIDE SEQUENCE</scope>
    <source>
        <strain evidence="5">CPCC 205763</strain>
    </source>
</reference>
<keyword evidence="1" id="KW-0560">Oxidoreductase</keyword>
<evidence type="ECO:0000259" key="4">
    <source>
        <dbReference type="Pfam" id="PF22725"/>
    </source>
</evidence>
<evidence type="ECO:0000256" key="1">
    <source>
        <dbReference type="ARBA" id="ARBA00023002"/>
    </source>
</evidence>
<dbReference type="Gene3D" id="3.40.50.720">
    <property type="entry name" value="NAD(P)-binding Rossmann-like Domain"/>
    <property type="match status" value="1"/>
</dbReference>
<dbReference type="PANTHER" id="PTHR43818:SF11">
    <property type="entry name" value="BCDNA.GH03377"/>
    <property type="match status" value="1"/>
</dbReference>
<sequence>MGKSHGIGIVGLGVISRAYLETLVKHPRLTLVAVADLDPERARATAENTGASALGVDEMLRHPDVDTVLNLTIPAAHAEVALAAIGQGKDVYGEKPLATTLADGRSILAAATAAGVRVGSAPDTVLGTGTQTARAAVDSGAIGRPVSATATWFAPGHEAWHPNPDFYYAPGGGPLLDMGPYYITSLVQILGPVVSATGASSRLRPRRVIATGPRVGEEIPVTVDTHVTGILEHASGALSTVTMSFDGVRTEANPIEIHGESGSLSVPDPNMFDGEVRLFGIGDESWTVLPPSAGFVDGSRGAGLIDFALGDRDAPLASGALGLHVLEVMTAILDSAQSGRRITVESQVERPPLVPLTPSSQWLS</sequence>
<evidence type="ECO:0000259" key="3">
    <source>
        <dbReference type="Pfam" id="PF01408"/>
    </source>
</evidence>
<accession>A0ABT2GM54</accession>
<protein>
    <submittedName>
        <fullName evidence="5">Gfo/Idh/MocA family oxidoreductase</fullName>
    </submittedName>
</protein>
<evidence type="ECO:0000313" key="5">
    <source>
        <dbReference type="EMBL" id="MCS5717201.1"/>
    </source>
</evidence>
<dbReference type="SUPFAM" id="SSF55347">
    <property type="entry name" value="Glyceraldehyde-3-phosphate dehydrogenase-like, C-terminal domain"/>
    <property type="match status" value="1"/>
</dbReference>
<dbReference type="RefSeq" id="WP_259505274.1">
    <property type="nucleotide sequence ID" value="NZ_JANLCM010000001.1"/>
</dbReference>
<dbReference type="InterPro" id="IPR036291">
    <property type="entry name" value="NAD(P)-bd_dom_sf"/>
</dbReference>
<name>A0ABT2GM54_9MICO</name>
<feature type="domain" description="Gfo/Idh/MocA-like oxidoreductase N-terminal" evidence="3">
    <location>
        <begin position="7"/>
        <end position="119"/>
    </location>
</feature>
<dbReference type="InterPro" id="IPR000683">
    <property type="entry name" value="Gfo/Idh/MocA-like_OxRdtase_N"/>
</dbReference>
<keyword evidence="2" id="KW-0520">NAD</keyword>
<evidence type="ECO:0000256" key="2">
    <source>
        <dbReference type="ARBA" id="ARBA00023027"/>
    </source>
</evidence>
<dbReference type="SUPFAM" id="SSF51735">
    <property type="entry name" value="NAD(P)-binding Rossmann-fold domains"/>
    <property type="match status" value="1"/>
</dbReference>
<dbReference type="EMBL" id="JANLCM010000001">
    <property type="protein sequence ID" value="MCS5717201.1"/>
    <property type="molecule type" value="Genomic_DNA"/>
</dbReference>
<dbReference type="Gene3D" id="3.30.360.10">
    <property type="entry name" value="Dihydrodipicolinate Reductase, domain 2"/>
    <property type="match status" value="1"/>
</dbReference>
<dbReference type="Proteomes" id="UP001165584">
    <property type="component" value="Unassembled WGS sequence"/>
</dbReference>
<gene>
    <name evidence="5" type="ORF">N1027_03520</name>
</gene>
<dbReference type="InterPro" id="IPR050463">
    <property type="entry name" value="Gfo/Idh/MocA_oxidrdct_glycsds"/>
</dbReference>
<dbReference type="Pfam" id="PF01408">
    <property type="entry name" value="GFO_IDH_MocA"/>
    <property type="match status" value="1"/>
</dbReference>
<organism evidence="5 6">
    <name type="scientific">Herbiconiux aconitum</name>
    <dbReference type="NCBI Taxonomy" id="2970913"/>
    <lineage>
        <taxon>Bacteria</taxon>
        <taxon>Bacillati</taxon>
        <taxon>Actinomycetota</taxon>
        <taxon>Actinomycetes</taxon>
        <taxon>Micrococcales</taxon>
        <taxon>Microbacteriaceae</taxon>
        <taxon>Herbiconiux</taxon>
    </lineage>
</organism>
<dbReference type="PANTHER" id="PTHR43818">
    <property type="entry name" value="BCDNA.GH03377"/>
    <property type="match status" value="1"/>
</dbReference>
<feature type="domain" description="GFO/IDH/MocA-like oxidoreductase" evidence="4">
    <location>
        <begin position="131"/>
        <end position="264"/>
    </location>
</feature>
<dbReference type="Pfam" id="PF22725">
    <property type="entry name" value="GFO_IDH_MocA_C3"/>
    <property type="match status" value="1"/>
</dbReference>
<comment type="caution">
    <text evidence="5">The sequence shown here is derived from an EMBL/GenBank/DDBJ whole genome shotgun (WGS) entry which is preliminary data.</text>
</comment>
<keyword evidence="6" id="KW-1185">Reference proteome</keyword>
<evidence type="ECO:0000313" key="6">
    <source>
        <dbReference type="Proteomes" id="UP001165584"/>
    </source>
</evidence>